<comment type="subcellular location">
    <subcellularLocation>
        <location evidence="1">Membrane</location>
        <topology evidence="1">Single-pass type I membrane protein</topology>
    </subcellularLocation>
</comment>
<dbReference type="PROSITE" id="PS51450">
    <property type="entry name" value="LRR"/>
    <property type="match status" value="1"/>
</dbReference>
<name>A0A8S3U1V9_MYTED</name>
<feature type="transmembrane region" description="Helical" evidence="8">
    <location>
        <begin position="7"/>
        <end position="26"/>
    </location>
</feature>
<keyword evidence="4" id="KW-0732">Signal</keyword>
<evidence type="ECO:0000256" key="6">
    <source>
        <dbReference type="ARBA" id="ARBA00022989"/>
    </source>
</evidence>
<evidence type="ECO:0000313" key="10">
    <source>
        <dbReference type="Proteomes" id="UP000683360"/>
    </source>
</evidence>
<accession>A0A8S3U1V9</accession>
<dbReference type="AlphaFoldDB" id="A0A8S3U1V9"/>
<comment type="caution">
    <text evidence="9">The sequence shown here is derived from an EMBL/GenBank/DDBJ whole genome shotgun (WGS) entry which is preliminary data.</text>
</comment>
<dbReference type="Proteomes" id="UP000683360">
    <property type="component" value="Unassembled WGS sequence"/>
</dbReference>
<dbReference type="Gene3D" id="3.80.10.10">
    <property type="entry name" value="Ribonuclease Inhibitor"/>
    <property type="match status" value="2"/>
</dbReference>
<dbReference type="SUPFAM" id="SSF52058">
    <property type="entry name" value="L domain-like"/>
    <property type="match status" value="1"/>
</dbReference>
<evidence type="ECO:0000256" key="7">
    <source>
        <dbReference type="ARBA" id="ARBA00023136"/>
    </source>
</evidence>
<keyword evidence="5" id="KW-0677">Repeat</keyword>
<dbReference type="PANTHER" id="PTHR45773">
    <property type="entry name" value="SLIT AND NTRK-LIKE PROTEIN 4-RELATED"/>
    <property type="match status" value="1"/>
</dbReference>
<proteinExistence type="predicted"/>
<evidence type="ECO:0000256" key="5">
    <source>
        <dbReference type="ARBA" id="ARBA00022737"/>
    </source>
</evidence>
<dbReference type="SMART" id="SM00369">
    <property type="entry name" value="LRR_TYP"/>
    <property type="match status" value="3"/>
</dbReference>
<dbReference type="OrthoDB" id="6122461at2759"/>
<keyword evidence="10" id="KW-1185">Reference proteome</keyword>
<dbReference type="GO" id="GO:0007409">
    <property type="term" value="P:axonogenesis"/>
    <property type="evidence" value="ECO:0007669"/>
    <property type="project" value="TreeGrafter"/>
</dbReference>
<evidence type="ECO:0000313" key="9">
    <source>
        <dbReference type="EMBL" id="CAG2240248.1"/>
    </source>
</evidence>
<protein>
    <submittedName>
        <fullName evidence="9">Uncharacterized protein</fullName>
    </submittedName>
</protein>
<dbReference type="EMBL" id="CAJPWZ010002552">
    <property type="protein sequence ID" value="CAG2240248.1"/>
    <property type="molecule type" value="Genomic_DNA"/>
</dbReference>
<dbReference type="GO" id="GO:0016020">
    <property type="term" value="C:membrane"/>
    <property type="evidence" value="ECO:0007669"/>
    <property type="project" value="UniProtKB-SubCell"/>
</dbReference>
<dbReference type="InterPro" id="IPR032675">
    <property type="entry name" value="LRR_dom_sf"/>
</dbReference>
<keyword evidence="7 8" id="KW-0472">Membrane</keyword>
<evidence type="ECO:0000256" key="8">
    <source>
        <dbReference type="SAM" id="Phobius"/>
    </source>
</evidence>
<dbReference type="InterPro" id="IPR001611">
    <property type="entry name" value="Leu-rich_rpt"/>
</dbReference>
<keyword evidence="3 8" id="KW-0812">Transmembrane</keyword>
<gene>
    <name evidence="9" type="ORF">MEDL_52564</name>
</gene>
<evidence type="ECO:0000256" key="2">
    <source>
        <dbReference type="ARBA" id="ARBA00022614"/>
    </source>
</evidence>
<evidence type="ECO:0000256" key="4">
    <source>
        <dbReference type="ARBA" id="ARBA00022729"/>
    </source>
</evidence>
<organism evidence="9 10">
    <name type="scientific">Mytilus edulis</name>
    <name type="common">Blue mussel</name>
    <dbReference type="NCBI Taxonomy" id="6550"/>
    <lineage>
        <taxon>Eukaryota</taxon>
        <taxon>Metazoa</taxon>
        <taxon>Spiralia</taxon>
        <taxon>Lophotrochozoa</taxon>
        <taxon>Mollusca</taxon>
        <taxon>Bivalvia</taxon>
        <taxon>Autobranchia</taxon>
        <taxon>Pteriomorphia</taxon>
        <taxon>Mytilida</taxon>
        <taxon>Mytiloidea</taxon>
        <taxon>Mytilidae</taxon>
        <taxon>Mytilinae</taxon>
        <taxon>Mytilus</taxon>
    </lineage>
</organism>
<keyword evidence="6 8" id="KW-1133">Transmembrane helix</keyword>
<dbReference type="Pfam" id="PF13855">
    <property type="entry name" value="LRR_8"/>
    <property type="match status" value="2"/>
</dbReference>
<dbReference type="InterPro" id="IPR003591">
    <property type="entry name" value="Leu-rich_rpt_typical-subtyp"/>
</dbReference>
<dbReference type="GO" id="GO:0051965">
    <property type="term" value="P:positive regulation of synapse assembly"/>
    <property type="evidence" value="ECO:0007669"/>
    <property type="project" value="TreeGrafter"/>
</dbReference>
<evidence type="ECO:0000256" key="1">
    <source>
        <dbReference type="ARBA" id="ARBA00004479"/>
    </source>
</evidence>
<sequence length="187" mass="21399">MRPVFLLFMYAINSIILTSNTTHFFLCRYNSLCRCKTAGRFLHIDCSFREISRIPHFPRNTRTLNLSSNYITSIEKNTFDGLKHLTMLDLTSNKVGQMKTEPLAFNGLENLRILFLANNSLSYNDLPKELFSPLKSLVQLNLKFNTLPGNIAIGRIMTPLLNLESLQIDISNQSGYLFDRQISSLTN</sequence>
<evidence type="ECO:0000256" key="3">
    <source>
        <dbReference type="ARBA" id="ARBA00022692"/>
    </source>
</evidence>
<keyword evidence="2" id="KW-0433">Leucine-rich repeat</keyword>
<reference evidence="9" key="1">
    <citation type="submission" date="2021-03" db="EMBL/GenBank/DDBJ databases">
        <authorList>
            <person name="Bekaert M."/>
        </authorList>
    </citation>
    <scope>NUCLEOTIDE SEQUENCE</scope>
</reference>
<dbReference type="PANTHER" id="PTHR45773:SF10">
    <property type="match status" value="1"/>
</dbReference>